<accession>A0A1H0IWI9</accession>
<comment type="caution">
    <text evidence="2">The sequence shown here is derived from an EMBL/GenBank/DDBJ whole genome shotgun (WGS) entry which is preliminary data.</text>
</comment>
<evidence type="ECO:0000313" key="3">
    <source>
        <dbReference type="Proteomes" id="UP000199134"/>
    </source>
</evidence>
<feature type="compositionally biased region" description="Polar residues" evidence="1">
    <location>
        <begin position="509"/>
        <end position="524"/>
    </location>
</feature>
<dbReference type="EMBL" id="FNIW01000017">
    <property type="protein sequence ID" value="SDO35864.1"/>
    <property type="molecule type" value="Genomic_DNA"/>
</dbReference>
<evidence type="ECO:0000256" key="1">
    <source>
        <dbReference type="SAM" id="MobiDB-lite"/>
    </source>
</evidence>
<dbReference type="AlphaFoldDB" id="A0A1H0IWI9"/>
<name>A0A1H0IWI9_9BACT</name>
<organism evidence="2 3">
    <name type="scientific">Prevotella communis</name>
    <dbReference type="NCBI Taxonomy" id="2913614"/>
    <lineage>
        <taxon>Bacteria</taxon>
        <taxon>Pseudomonadati</taxon>
        <taxon>Bacteroidota</taxon>
        <taxon>Bacteroidia</taxon>
        <taxon>Bacteroidales</taxon>
        <taxon>Prevotellaceae</taxon>
        <taxon>Prevotella</taxon>
    </lineage>
</organism>
<gene>
    <name evidence="2" type="ORF">SAMN04487900_11711</name>
</gene>
<dbReference type="RefSeq" id="WP_091854310.1">
    <property type="nucleotide sequence ID" value="NZ_FNIW01000017.1"/>
</dbReference>
<protein>
    <submittedName>
        <fullName evidence="2">Uncharacterized protein</fullName>
    </submittedName>
</protein>
<sequence>MSREKDCRWHFGLESGREQLSDPMSDHFRDDLYTSLVRESIQNSLDAAADNKEPVRVEFKYKSLNSWDFPNFFGLRDHIKGCIDYYGNKAKAVYSPMLKAFPEDDGLKRQIPYLRVADYNTKGMSYTPGNTESTFYAFVRAIGVTVKDDSGARGGSFGYGKAAYYKMSPFSTVFISTMDTNLHRSFEGASGLSTHIINGEVLTSVGYYDNNNGKPITNGDDIPVPFRRDEPGSNIDIIGIQKENDSVDNLLREVIRNFWLAIHEELLVVVVEDIELNKDNLFSMMKRYFPHMADNTKRNASTFTNPRPYYDAVLNVDADDNHKMFVDKLPILGKVKLYTAIIPEEEGMERTKVVFMRSLKMHVFTQKYNLSNSIAAVFVCENNYGNRILGHLEPPAHNEWKAKNWKDERGRTVPDGQEALDEIRQFIEQCFRSINKMEEGDSTDITELEDYLPIPSDLLPDDDEETKAKGNNPKQGELGDIDENGTHATTHIDEPIDENKEVYGAPDNGQVTSVTSGGFSDTGSGKTGGVHQRSTGKKKKRGTGSSPGTKPSKQKFDPTLPGTYSEVVDVDYSVIAKTQNGKLWHDIFIHVDDNYDNVLMNVIVCGEGSDEKLAIAESDKGTLNENQVYGLSLYSGINKVSVRFNDQVRHTLTLEVYED</sequence>
<feature type="compositionally biased region" description="Basic and acidic residues" evidence="1">
    <location>
        <begin position="490"/>
        <end position="501"/>
    </location>
</feature>
<reference evidence="3" key="1">
    <citation type="submission" date="2016-10" db="EMBL/GenBank/DDBJ databases">
        <authorList>
            <person name="de Groot N.N."/>
        </authorList>
    </citation>
    <scope>NUCLEOTIDE SEQUENCE [LARGE SCALE GENOMIC DNA]</scope>
    <source>
        <strain evidence="3">BP1-145</strain>
    </source>
</reference>
<dbReference type="OrthoDB" id="1395829at2"/>
<proteinExistence type="predicted"/>
<evidence type="ECO:0000313" key="2">
    <source>
        <dbReference type="EMBL" id="SDO35864.1"/>
    </source>
</evidence>
<feature type="region of interest" description="Disordered" evidence="1">
    <location>
        <begin position="442"/>
        <end position="561"/>
    </location>
</feature>
<dbReference type="Proteomes" id="UP000199134">
    <property type="component" value="Unassembled WGS sequence"/>
</dbReference>